<dbReference type="GO" id="GO:0018169">
    <property type="term" value="F:ribosomal S6-glutamic acid ligase activity"/>
    <property type="evidence" value="ECO:0007669"/>
    <property type="project" value="TreeGrafter"/>
</dbReference>
<dbReference type="InterPro" id="IPR005479">
    <property type="entry name" value="CPAse_ATP-bd"/>
</dbReference>
<keyword evidence="1" id="KW-0067">ATP-binding</keyword>
<reference evidence="3" key="2">
    <citation type="journal article" date="2022" name="Microbiol. Resour. Announc.">
        <title>Metagenome Sequencing to Explore Phylogenomics of Terrestrial Cyanobacteria.</title>
        <authorList>
            <person name="Ward R.D."/>
            <person name="Stajich J.E."/>
            <person name="Johansen J.R."/>
            <person name="Huntemann M."/>
            <person name="Clum A."/>
            <person name="Foster B."/>
            <person name="Foster B."/>
            <person name="Roux S."/>
            <person name="Palaniappan K."/>
            <person name="Varghese N."/>
            <person name="Mukherjee S."/>
            <person name="Reddy T.B.K."/>
            <person name="Daum C."/>
            <person name="Copeland A."/>
            <person name="Chen I.A."/>
            <person name="Ivanova N.N."/>
            <person name="Kyrpides N.C."/>
            <person name="Shapiro N."/>
            <person name="Eloe-Fadrosh E.A."/>
            <person name="Pietrasiak N."/>
        </authorList>
    </citation>
    <scope>NUCLEOTIDE SEQUENCE</scope>
    <source>
        <strain evidence="3">UHER 2000/2452</strain>
    </source>
</reference>
<reference evidence="3" key="1">
    <citation type="submission" date="2021-05" db="EMBL/GenBank/DDBJ databases">
        <authorList>
            <person name="Pietrasiak N."/>
            <person name="Ward R."/>
            <person name="Stajich J.E."/>
            <person name="Kurbessoian T."/>
        </authorList>
    </citation>
    <scope>NUCLEOTIDE SEQUENCE</scope>
    <source>
        <strain evidence="3">UHER 2000/2452</strain>
    </source>
</reference>
<dbReference type="InterPro" id="IPR011761">
    <property type="entry name" value="ATP-grasp"/>
</dbReference>
<keyword evidence="1" id="KW-0547">Nucleotide-binding</keyword>
<dbReference type="Gene3D" id="3.30.1490.20">
    <property type="entry name" value="ATP-grasp fold, A domain"/>
    <property type="match status" value="1"/>
</dbReference>
<name>A0A951QFA5_9CYAN</name>
<dbReference type="InterPro" id="IPR013815">
    <property type="entry name" value="ATP_grasp_subdomain_1"/>
</dbReference>
<dbReference type="EMBL" id="JAHHHD010000025">
    <property type="protein sequence ID" value="MBW4660735.1"/>
    <property type="molecule type" value="Genomic_DNA"/>
</dbReference>
<dbReference type="Proteomes" id="UP000757435">
    <property type="component" value="Unassembled WGS sequence"/>
</dbReference>
<gene>
    <name evidence="3" type="ORF">KME15_18840</name>
</gene>
<organism evidence="3 4">
    <name type="scientific">Drouetiella hepatica Uher 2000/2452</name>
    <dbReference type="NCBI Taxonomy" id="904376"/>
    <lineage>
        <taxon>Bacteria</taxon>
        <taxon>Bacillati</taxon>
        <taxon>Cyanobacteriota</taxon>
        <taxon>Cyanophyceae</taxon>
        <taxon>Oculatellales</taxon>
        <taxon>Oculatellaceae</taxon>
        <taxon>Drouetiella</taxon>
    </lineage>
</organism>
<accession>A0A951QFA5</accession>
<dbReference type="GO" id="GO:0005524">
    <property type="term" value="F:ATP binding"/>
    <property type="evidence" value="ECO:0007669"/>
    <property type="project" value="UniProtKB-UniRule"/>
</dbReference>
<evidence type="ECO:0000313" key="4">
    <source>
        <dbReference type="Proteomes" id="UP000757435"/>
    </source>
</evidence>
<dbReference type="PANTHER" id="PTHR21621:SF0">
    <property type="entry name" value="BETA-CITRYLGLUTAMATE SYNTHASE B-RELATED"/>
    <property type="match status" value="1"/>
</dbReference>
<comment type="caution">
    <text evidence="3">The sequence shown here is derived from an EMBL/GenBank/DDBJ whole genome shotgun (WGS) entry which is preliminary data.</text>
</comment>
<dbReference type="Gene3D" id="3.30.470.20">
    <property type="entry name" value="ATP-grasp fold, B domain"/>
    <property type="match status" value="1"/>
</dbReference>
<dbReference type="Pfam" id="PF02786">
    <property type="entry name" value="CPSase_L_D2"/>
    <property type="match status" value="1"/>
</dbReference>
<dbReference type="AlphaFoldDB" id="A0A951QFA5"/>
<dbReference type="GO" id="GO:0005737">
    <property type="term" value="C:cytoplasm"/>
    <property type="evidence" value="ECO:0007669"/>
    <property type="project" value="TreeGrafter"/>
</dbReference>
<protein>
    <submittedName>
        <fullName evidence="3">Cyanophycin synthetase</fullName>
    </submittedName>
</protein>
<dbReference type="GO" id="GO:0046872">
    <property type="term" value="F:metal ion binding"/>
    <property type="evidence" value="ECO:0007669"/>
    <property type="project" value="InterPro"/>
</dbReference>
<evidence type="ECO:0000313" key="3">
    <source>
        <dbReference type="EMBL" id="MBW4660735.1"/>
    </source>
</evidence>
<dbReference type="PROSITE" id="PS50975">
    <property type="entry name" value="ATP_GRASP"/>
    <property type="match status" value="1"/>
</dbReference>
<dbReference type="PANTHER" id="PTHR21621">
    <property type="entry name" value="RIBOSOMAL PROTEIN S6 MODIFICATION PROTEIN"/>
    <property type="match status" value="1"/>
</dbReference>
<dbReference type="SUPFAM" id="SSF56059">
    <property type="entry name" value="Glutathione synthetase ATP-binding domain-like"/>
    <property type="match status" value="1"/>
</dbReference>
<sequence length="635" mass="71107">MVSDIDSRQPANARASDIFDVFHFKHYLGPNPYLQSGAFVFDFALSGYGEPLPIKAYVDWISQRFPQFRDRSFESHAELFAQTAVELGKLEMDLRCDRHSLKSLGKATRIAIESLHESTSRGVVYAVWDWFEDISRDRYFNLDGQIQILQNRFRRSSYGGPTVYALLNAAYIRGIPTFYLPDEGLMQYGYGSKQVRGIATTFNADSHLDSDFTTRKDDCKAFLATLGFPVPKGEIVSTRKAVLETAQRIGYPVAIKPVVGHKGIGVTAEVQTDDEAERAFDRAVKAHPEGEPIRVIVEQHIYGNDHRLLCVNGKFVAATERHPASVIGDGKSTIAQLIEDENAKPERLDTPTSPLGKIISDDSMEHFLAEQGLTLDSVPGRDRQIYLRKVANLSSGGTSLDATLKLHPDNIILAQDIAQHFQLVCLGIDVLTPDISRSWKEGKFGIVEINSAPGVYMHLRPAVGESVDVGGEIIENFFASAEESRIPILSFNYIPVDELKELIDDISVKHPHWAIGAICQEGVFVDRSEKQMIGSYSTKVQSLLRNPKLDLLIAEYSERILEEQGMFYDKSDIVILNEPTEIEMMLTQNIADDATIVIKQGTMITVRSKGLLNQYQLGEQEPFKRIYWKEISAIL</sequence>
<evidence type="ECO:0000259" key="2">
    <source>
        <dbReference type="PROSITE" id="PS50975"/>
    </source>
</evidence>
<feature type="domain" description="ATP-grasp" evidence="2">
    <location>
        <begin position="220"/>
        <end position="478"/>
    </location>
</feature>
<proteinExistence type="predicted"/>
<evidence type="ECO:0000256" key="1">
    <source>
        <dbReference type="PROSITE-ProRule" id="PRU00409"/>
    </source>
</evidence>
<dbReference type="GO" id="GO:0009432">
    <property type="term" value="P:SOS response"/>
    <property type="evidence" value="ECO:0007669"/>
    <property type="project" value="TreeGrafter"/>
</dbReference>